<protein>
    <submittedName>
        <fullName evidence="6">TetR/AcrR family transcriptional regulator</fullName>
    </submittedName>
</protein>
<dbReference type="Gene3D" id="1.10.357.10">
    <property type="entry name" value="Tetracycline Repressor, domain 2"/>
    <property type="match status" value="1"/>
</dbReference>
<keyword evidence="1" id="KW-0805">Transcription regulation</keyword>
<dbReference type="Proteomes" id="UP001595476">
    <property type="component" value="Unassembled WGS sequence"/>
</dbReference>
<evidence type="ECO:0000259" key="5">
    <source>
        <dbReference type="PROSITE" id="PS50977"/>
    </source>
</evidence>
<reference evidence="7" key="1">
    <citation type="journal article" date="2019" name="Int. J. Syst. Evol. Microbiol.">
        <title>The Global Catalogue of Microorganisms (GCM) 10K type strain sequencing project: providing services to taxonomists for standard genome sequencing and annotation.</title>
        <authorList>
            <consortium name="The Broad Institute Genomics Platform"/>
            <consortium name="The Broad Institute Genome Sequencing Center for Infectious Disease"/>
            <person name="Wu L."/>
            <person name="Ma J."/>
        </authorList>
    </citation>
    <scope>NUCLEOTIDE SEQUENCE [LARGE SCALE GENOMIC DNA]</scope>
    <source>
        <strain evidence="7">KCTC 52438</strain>
    </source>
</reference>
<accession>A0ABV7HDD7</accession>
<evidence type="ECO:0000256" key="1">
    <source>
        <dbReference type="ARBA" id="ARBA00023015"/>
    </source>
</evidence>
<evidence type="ECO:0000256" key="2">
    <source>
        <dbReference type="ARBA" id="ARBA00023125"/>
    </source>
</evidence>
<dbReference type="PANTHER" id="PTHR47506:SF1">
    <property type="entry name" value="HTH-TYPE TRANSCRIPTIONAL REGULATOR YJDC"/>
    <property type="match status" value="1"/>
</dbReference>
<keyword evidence="2 4" id="KW-0238">DNA-binding</keyword>
<dbReference type="RefSeq" id="WP_386718013.1">
    <property type="nucleotide sequence ID" value="NZ_JBHRSZ010000002.1"/>
</dbReference>
<dbReference type="PROSITE" id="PS50977">
    <property type="entry name" value="HTH_TETR_2"/>
    <property type="match status" value="1"/>
</dbReference>
<comment type="caution">
    <text evidence="6">The sequence shown here is derived from an EMBL/GenBank/DDBJ whole genome shotgun (WGS) entry which is preliminary data.</text>
</comment>
<dbReference type="SUPFAM" id="SSF48498">
    <property type="entry name" value="Tetracyclin repressor-like, C-terminal domain"/>
    <property type="match status" value="1"/>
</dbReference>
<sequence>MSDKRQLLVDTALKLFYEKGIHSIGINEILKVSGVAKKTLYTHFESKEALVLAALKQRDDIFVQWLDKKLSGAETNHELVEKLFKALEEWFTSAIPELGHFRGCFFVNTSAEFSDSNSDISLYCQTHKQRVRQLVETHLPTQNDTLLDAICLLKEGAINTAYVESDFSTPRKCIQLLQSIEKL</sequence>
<keyword evidence="3" id="KW-0804">Transcription</keyword>
<dbReference type="InterPro" id="IPR036271">
    <property type="entry name" value="Tet_transcr_reg_TetR-rel_C_sf"/>
</dbReference>
<organism evidence="6 7">
    <name type="scientific">Litoribrevibacter euphylliae</name>
    <dbReference type="NCBI Taxonomy" id="1834034"/>
    <lineage>
        <taxon>Bacteria</taxon>
        <taxon>Pseudomonadati</taxon>
        <taxon>Pseudomonadota</taxon>
        <taxon>Gammaproteobacteria</taxon>
        <taxon>Oceanospirillales</taxon>
        <taxon>Oceanospirillaceae</taxon>
        <taxon>Litoribrevibacter</taxon>
    </lineage>
</organism>
<dbReference type="EMBL" id="JBHRSZ010000002">
    <property type="protein sequence ID" value="MFC3150714.1"/>
    <property type="molecule type" value="Genomic_DNA"/>
</dbReference>
<dbReference type="PRINTS" id="PR00455">
    <property type="entry name" value="HTHTETR"/>
</dbReference>
<evidence type="ECO:0000313" key="6">
    <source>
        <dbReference type="EMBL" id="MFC3150714.1"/>
    </source>
</evidence>
<evidence type="ECO:0000313" key="7">
    <source>
        <dbReference type="Proteomes" id="UP001595476"/>
    </source>
</evidence>
<dbReference type="InterPro" id="IPR009057">
    <property type="entry name" value="Homeodomain-like_sf"/>
</dbReference>
<evidence type="ECO:0000256" key="4">
    <source>
        <dbReference type="PROSITE-ProRule" id="PRU00335"/>
    </source>
</evidence>
<evidence type="ECO:0000256" key="3">
    <source>
        <dbReference type="ARBA" id="ARBA00023163"/>
    </source>
</evidence>
<dbReference type="SUPFAM" id="SSF46689">
    <property type="entry name" value="Homeodomain-like"/>
    <property type="match status" value="1"/>
</dbReference>
<feature type="DNA-binding region" description="H-T-H motif" evidence="4">
    <location>
        <begin position="25"/>
        <end position="44"/>
    </location>
</feature>
<proteinExistence type="predicted"/>
<name>A0ABV7HDD7_9GAMM</name>
<dbReference type="InterPro" id="IPR001647">
    <property type="entry name" value="HTH_TetR"/>
</dbReference>
<dbReference type="PANTHER" id="PTHR47506">
    <property type="entry name" value="TRANSCRIPTIONAL REGULATORY PROTEIN"/>
    <property type="match status" value="1"/>
</dbReference>
<dbReference type="Pfam" id="PF00440">
    <property type="entry name" value="TetR_N"/>
    <property type="match status" value="1"/>
</dbReference>
<feature type="domain" description="HTH tetR-type" evidence="5">
    <location>
        <begin position="2"/>
        <end position="62"/>
    </location>
</feature>
<gene>
    <name evidence="6" type="ORF">ACFOEK_06730</name>
</gene>
<keyword evidence="7" id="KW-1185">Reference proteome</keyword>